<dbReference type="RefSeq" id="WP_147047809.1">
    <property type="nucleotide sequence ID" value="NZ_BJZV01000018.1"/>
</dbReference>
<proteinExistence type="predicted"/>
<dbReference type="Proteomes" id="UP000321750">
    <property type="component" value="Unassembled WGS sequence"/>
</dbReference>
<comment type="caution">
    <text evidence="1">The sequence shown here is derived from an EMBL/GenBank/DDBJ whole genome shotgun (WGS) entry which is preliminary data.</text>
</comment>
<evidence type="ECO:0000313" key="2">
    <source>
        <dbReference type="Proteomes" id="UP000321750"/>
    </source>
</evidence>
<sequence>MLPRPHRSPKDSYQAGDLDFDSLILRIRRLAAHRGYDRDALLSPMLKRLIPAGRLSGDALADTAELRKRLRGAALDQKSLAYLTESVEIELDFARLRLS</sequence>
<dbReference type="EMBL" id="BJZV01000018">
    <property type="protein sequence ID" value="GEP11370.1"/>
    <property type="molecule type" value="Genomic_DNA"/>
</dbReference>
<gene>
    <name evidence="1" type="ORF">MGN01_32150</name>
</gene>
<keyword evidence="2" id="KW-1185">Reference proteome</keyword>
<accession>A0A512JN29</accession>
<name>A0A512JN29_9HYPH</name>
<organism evidence="1 2">
    <name type="scientific">Methylobacterium gnaphalii</name>
    <dbReference type="NCBI Taxonomy" id="1010610"/>
    <lineage>
        <taxon>Bacteria</taxon>
        <taxon>Pseudomonadati</taxon>
        <taxon>Pseudomonadota</taxon>
        <taxon>Alphaproteobacteria</taxon>
        <taxon>Hyphomicrobiales</taxon>
        <taxon>Methylobacteriaceae</taxon>
        <taxon>Methylobacterium</taxon>
    </lineage>
</organism>
<protein>
    <submittedName>
        <fullName evidence="1">Uncharacterized protein</fullName>
    </submittedName>
</protein>
<evidence type="ECO:0000313" key="1">
    <source>
        <dbReference type="EMBL" id="GEP11370.1"/>
    </source>
</evidence>
<dbReference type="AlphaFoldDB" id="A0A512JN29"/>
<reference evidence="1 2" key="1">
    <citation type="submission" date="2019-07" db="EMBL/GenBank/DDBJ databases">
        <title>Whole genome shotgun sequence of Methylobacterium gnaphalii NBRC 107716.</title>
        <authorList>
            <person name="Hosoyama A."/>
            <person name="Uohara A."/>
            <person name="Ohji S."/>
            <person name="Ichikawa N."/>
        </authorList>
    </citation>
    <scope>NUCLEOTIDE SEQUENCE [LARGE SCALE GENOMIC DNA]</scope>
    <source>
        <strain evidence="1 2">NBRC 107716</strain>
    </source>
</reference>